<dbReference type="PANTHER" id="PTHR13504:SF38">
    <property type="entry name" value="FIDO DOMAIN-CONTAINING PROTEIN"/>
    <property type="match status" value="1"/>
</dbReference>
<dbReference type="Proteomes" id="UP000619536">
    <property type="component" value="Unassembled WGS sequence"/>
</dbReference>
<feature type="active site" evidence="1">
    <location>
        <position position="174"/>
    </location>
</feature>
<evidence type="ECO:0000259" key="3">
    <source>
        <dbReference type="PROSITE" id="PS51459"/>
    </source>
</evidence>
<dbReference type="EMBL" id="BMDH01000005">
    <property type="protein sequence ID" value="GGI15209.1"/>
    <property type="molecule type" value="Genomic_DNA"/>
</dbReference>
<dbReference type="InterPro" id="IPR003812">
    <property type="entry name" value="Fido"/>
</dbReference>
<dbReference type="RefSeq" id="WP_188355645.1">
    <property type="nucleotide sequence ID" value="NZ_BMDH01000005.1"/>
</dbReference>
<dbReference type="PROSITE" id="PS51459">
    <property type="entry name" value="FIDO"/>
    <property type="match status" value="1"/>
</dbReference>
<dbReference type="InterPro" id="IPR036597">
    <property type="entry name" value="Fido-like_dom_sf"/>
</dbReference>
<keyword evidence="2" id="KW-0067">ATP-binding</keyword>
<dbReference type="AlphaFoldDB" id="A0A8J3AK88"/>
<proteinExistence type="predicted"/>
<protein>
    <recommendedName>
        <fullName evidence="3">Fido domain-containing protein</fullName>
    </recommendedName>
</protein>
<comment type="caution">
    <text evidence="4">The sequence shown here is derived from an EMBL/GenBank/DDBJ whole genome shotgun (WGS) entry which is preliminary data.</text>
</comment>
<gene>
    <name evidence="4" type="ORF">GCM10007377_14760</name>
</gene>
<dbReference type="PANTHER" id="PTHR13504">
    <property type="entry name" value="FIDO DOMAIN-CONTAINING PROTEIN DDB_G0283145"/>
    <property type="match status" value="1"/>
</dbReference>
<evidence type="ECO:0000256" key="2">
    <source>
        <dbReference type="PIRSR" id="PIRSR640198-2"/>
    </source>
</evidence>
<evidence type="ECO:0000256" key="1">
    <source>
        <dbReference type="PIRSR" id="PIRSR640198-1"/>
    </source>
</evidence>
<reference evidence="4" key="1">
    <citation type="journal article" date="2014" name="Int. J. Syst. Evol. Microbiol.">
        <title>Complete genome sequence of Corynebacterium casei LMG S-19264T (=DSM 44701T), isolated from a smear-ripened cheese.</title>
        <authorList>
            <consortium name="US DOE Joint Genome Institute (JGI-PGF)"/>
            <person name="Walter F."/>
            <person name="Albersmeier A."/>
            <person name="Kalinowski J."/>
            <person name="Ruckert C."/>
        </authorList>
    </citation>
    <scope>NUCLEOTIDE SEQUENCE</scope>
    <source>
        <strain evidence="4">CCM 8606</strain>
    </source>
</reference>
<dbReference type="SUPFAM" id="SSF140931">
    <property type="entry name" value="Fic-like"/>
    <property type="match status" value="1"/>
</dbReference>
<dbReference type="Pfam" id="PF02661">
    <property type="entry name" value="Fic"/>
    <property type="match status" value="1"/>
</dbReference>
<dbReference type="Gene3D" id="1.10.3290.10">
    <property type="entry name" value="Fido-like domain"/>
    <property type="match status" value="1"/>
</dbReference>
<name>A0A8J3AK88_9BIFI</name>
<evidence type="ECO:0000313" key="5">
    <source>
        <dbReference type="Proteomes" id="UP000619536"/>
    </source>
</evidence>
<organism evidence="4 5">
    <name type="scientific">Galliscardovia ingluviei</name>
    <dbReference type="NCBI Taxonomy" id="1769422"/>
    <lineage>
        <taxon>Bacteria</taxon>
        <taxon>Bacillati</taxon>
        <taxon>Actinomycetota</taxon>
        <taxon>Actinomycetes</taxon>
        <taxon>Bifidobacteriales</taxon>
        <taxon>Bifidobacteriaceae</taxon>
        <taxon>Galliscardovia</taxon>
    </lineage>
</organism>
<reference evidence="4" key="2">
    <citation type="submission" date="2020-09" db="EMBL/GenBank/DDBJ databases">
        <authorList>
            <person name="Sun Q."/>
            <person name="Sedlacek I."/>
        </authorList>
    </citation>
    <scope>NUCLEOTIDE SEQUENCE</scope>
    <source>
        <strain evidence="4">CCM 8606</strain>
    </source>
</reference>
<feature type="domain" description="Fido" evidence="3">
    <location>
        <begin position="89"/>
        <end position="230"/>
    </location>
</feature>
<feature type="binding site" evidence="2">
    <location>
        <begin position="178"/>
        <end position="185"/>
    </location>
    <ligand>
        <name>ATP</name>
        <dbReference type="ChEBI" id="CHEBI:30616"/>
    </ligand>
</feature>
<keyword evidence="5" id="KW-1185">Reference proteome</keyword>
<keyword evidence="2" id="KW-0547">Nucleotide-binding</keyword>
<accession>A0A8J3AK88</accession>
<evidence type="ECO:0000313" key="4">
    <source>
        <dbReference type="EMBL" id="GGI15209.1"/>
    </source>
</evidence>
<sequence>MGQRLVDRLIEERDQHIDHALFYWTQILMAYNSNHMEGSTLTAEQTSQIFESDSLLAADGEQIRVDDVIETRNHFVAFNYMLDHVDNPVNEEFVCHLHWLLKKGTSQESDSKYHIGAYKTRENEISQILGLTSIPTVAAVHVPEMMEVVFNEYARITDNPVHIAMCHWMFERVHPFSDGNGSIGRLVMFKECLRLNTVPPLVRDEHHSMYVKGLNEFPEHPGWLVDLLLSERDTYEQTFMQRMAQGQLAYTYADHWSEQDSEVLLDQARVFAQRIAQLAPSPEVNNLSTLYATPSAVPVRQQKRHIH</sequence>
<dbReference type="InterPro" id="IPR040198">
    <property type="entry name" value="Fido_containing"/>
</dbReference>
<dbReference type="GO" id="GO:0005524">
    <property type="term" value="F:ATP binding"/>
    <property type="evidence" value="ECO:0007669"/>
    <property type="project" value="UniProtKB-KW"/>
</dbReference>